<protein>
    <submittedName>
        <fullName evidence="3">ABC-2 type transport system permease protein</fullName>
    </submittedName>
</protein>
<dbReference type="PANTHER" id="PTHR43471">
    <property type="entry name" value="ABC TRANSPORTER PERMEASE"/>
    <property type="match status" value="1"/>
</dbReference>
<feature type="transmembrane region" description="Helical" evidence="1">
    <location>
        <begin position="237"/>
        <end position="261"/>
    </location>
</feature>
<dbReference type="Proteomes" id="UP000199140">
    <property type="component" value="Unassembled WGS sequence"/>
</dbReference>
<dbReference type="KEGG" id="mphy:MCBMB27_05246"/>
<reference evidence="3 5" key="2">
    <citation type="submission" date="2016-10" db="EMBL/GenBank/DDBJ databases">
        <authorList>
            <person name="Varghese N."/>
            <person name="Submissions S."/>
        </authorList>
    </citation>
    <scope>NUCLEOTIDE SEQUENCE [LARGE SCALE GENOMIC DNA]</scope>
    <source>
        <strain evidence="3 5">CBMB27</strain>
    </source>
</reference>
<feature type="transmembrane region" description="Helical" evidence="1">
    <location>
        <begin position="268"/>
        <end position="290"/>
    </location>
</feature>
<feature type="transmembrane region" description="Helical" evidence="1">
    <location>
        <begin position="154"/>
        <end position="176"/>
    </location>
</feature>
<dbReference type="RefSeq" id="WP_075381584.1">
    <property type="nucleotide sequence ID" value="NZ_CP015367.1"/>
</dbReference>
<name>A0AAE8HTY6_9HYPH</name>
<evidence type="ECO:0000313" key="2">
    <source>
        <dbReference type="EMBL" id="APT34537.1"/>
    </source>
</evidence>
<proteinExistence type="predicted"/>
<accession>A0AAE8HTY6</accession>
<evidence type="ECO:0000313" key="4">
    <source>
        <dbReference type="Proteomes" id="UP000185487"/>
    </source>
</evidence>
<gene>
    <name evidence="2" type="ORF">MCBMB27_05246</name>
    <name evidence="3" type="ORF">SAMN05192567_11651</name>
</gene>
<feature type="transmembrane region" description="Helical" evidence="1">
    <location>
        <begin position="197"/>
        <end position="225"/>
    </location>
</feature>
<reference evidence="2 4" key="1">
    <citation type="submission" date="2016-04" db="EMBL/GenBank/DDBJ databases">
        <title>Complete genome sequencing and analysis of CBMB27, Methylobacterium phyllosphaerae isolated from leaf tissues of rice (Oryza sativa L.).</title>
        <authorList>
            <person name="Lee Y."/>
            <person name="Hwangbo K."/>
            <person name="Chung H."/>
            <person name="Yoo J."/>
            <person name="Kim K.Y."/>
            <person name="Sa T.M."/>
            <person name="Um Y."/>
            <person name="Madhaiyan M."/>
        </authorList>
    </citation>
    <scope>NUCLEOTIDE SEQUENCE [LARGE SCALE GENOMIC DNA]</scope>
    <source>
        <strain evidence="2 4">CBMB27</strain>
    </source>
</reference>
<organism evidence="3 5">
    <name type="scientific">Methylobacterium phyllosphaerae</name>
    <dbReference type="NCBI Taxonomy" id="418223"/>
    <lineage>
        <taxon>Bacteria</taxon>
        <taxon>Pseudomonadati</taxon>
        <taxon>Pseudomonadota</taxon>
        <taxon>Alphaproteobacteria</taxon>
        <taxon>Hyphomicrobiales</taxon>
        <taxon>Methylobacteriaceae</taxon>
        <taxon>Methylobacterium</taxon>
    </lineage>
</organism>
<dbReference type="Pfam" id="PF12040">
    <property type="entry name" value="DUF3526"/>
    <property type="match status" value="1"/>
</dbReference>
<dbReference type="EMBL" id="FOPK01000016">
    <property type="protein sequence ID" value="SFH19680.1"/>
    <property type="molecule type" value="Genomic_DNA"/>
</dbReference>
<evidence type="ECO:0000313" key="3">
    <source>
        <dbReference type="EMBL" id="SFH19680.1"/>
    </source>
</evidence>
<dbReference type="AlphaFoldDB" id="A0AAE8HTY6"/>
<evidence type="ECO:0000313" key="5">
    <source>
        <dbReference type="Proteomes" id="UP000199140"/>
    </source>
</evidence>
<dbReference type="InterPro" id="IPR021913">
    <property type="entry name" value="DUF3526"/>
</dbReference>
<dbReference type="Proteomes" id="UP000185487">
    <property type="component" value="Chromosome"/>
</dbReference>
<evidence type="ECO:0000256" key="1">
    <source>
        <dbReference type="SAM" id="Phobius"/>
    </source>
</evidence>
<dbReference type="EMBL" id="CP015367">
    <property type="protein sequence ID" value="APT34537.1"/>
    <property type="molecule type" value="Genomic_DNA"/>
</dbReference>
<sequence length="495" mass="52354">MSQSRFLPLLRTELHLILRERLTWAILAALLAALCLGGHTGAQRVAGERAAMAQASDDAARSLRDAKEAAARYAVPRAMTVNYWQDPTHAFGYMHYFLAADAVKPPTPLAVLSAGQSEIQPAVMKTSFGFSSVFEDTAYELGSAAALRLGPFDLAFVLIYLVPLAVIAIAGTRLAAEQDAGILRLIAAQPVHPRIVAVAKFGAAALILVAAVIGGTALALALAGWRDLPPGWATTLALLATALCAYVVLWVAACALAASLWRGAVASLTILVLTWACVTVVLPALLGLAVDKLAPPPSRIAAIDASRQVQDAFYRGDEAAKVTAAWLTARLPGTTDRPDLRETPQIKRLARDAFYETTLAPYRAGMQARAEGAAAWSARLALLSPATTLALALATAAGTDAARHAAFLAAASEYRRSLRAFFEPRILAQEVRPAAVCAGCPTRLDFDAYDAVPRFPTVIAADAARWQAALSALTLWGVALALAGLAFRRFAIWSV</sequence>
<keyword evidence="1" id="KW-0812">Transmembrane</keyword>
<dbReference type="PANTHER" id="PTHR43471:SF1">
    <property type="entry name" value="ABC TRANSPORTER PERMEASE PROTEIN NOSY-RELATED"/>
    <property type="match status" value="1"/>
</dbReference>
<keyword evidence="1" id="KW-1133">Transmembrane helix</keyword>
<keyword evidence="4" id="KW-1185">Reference proteome</keyword>
<keyword evidence="1" id="KW-0472">Membrane</keyword>
<feature type="transmembrane region" description="Helical" evidence="1">
    <location>
        <begin position="466"/>
        <end position="487"/>
    </location>
</feature>